<reference evidence="2" key="2">
    <citation type="journal article" date="2021" name="PeerJ">
        <title>Extensive microbial diversity within the chicken gut microbiome revealed by metagenomics and culture.</title>
        <authorList>
            <person name="Gilroy R."/>
            <person name="Ravi A."/>
            <person name="Getino M."/>
            <person name="Pursley I."/>
            <person name="Horton D.L."/>
            <person name="Alikhan N.F."/>
            <person name="Baker D."/>
            <person name="Gharbi K."/>
            <person name="Hall N."/>
            <person name="Watson M."/>
            <person name="Adriaenssens E.M."/>
            <person name="Foster-Nyarko E."/>
            <person name="Jarju S."/>
            <person name="Secka A."/>
            <person name="Antonio M."/>
            <person name="Oren A."/>
            <person name="Chaudhuri R.R."/>
            <person name="La Ragione R."/>
            <person name="Hildebrand F."/>
            <person name="Pallen M.J."/>
        </authorList>
    </citation>
    <scope>NUCLEOTIDE SEQUENCE</scope>
    <source>
        <strain evidence="2">D5-748</strain>
    </source>
</reference>
<accession>A0A9D9EEY8</accession>
<dbReference type="Proteomes" id="UP000823619">
    <property type="component" value="Unassembled WGS sequence"/>
</dbReference>
<evidence type="ECO:0008006" key="4">
    <source>
        <dbReference type="Google" id="ProtNLM"/>
    </source>
</evidence>
<organism evidence="2 3">
    <name type="scientific">Candidatus Cryptobacteroides merdavium</name>
    <dbReference type="NCBI Taxonomy" id="2840769"/>
    <lineage>
        <taxon>Bacteria</taxon>
        <taxon>Pseudomonadati</taxon>
        <taxon>Bacteroidota</taxon>
        <taxon>Bacteroidia</taxon>
        <taxon>Bacteroidales</taxon>
        <taxon>Candidatus Cryptobacteroides</taxon>
    </lineage>
</organism>
<evidence type="ECO:0000256" key="1">
    <source>
        <dbReference type="SAM" id="SignalP"/>
    </source>
</evidence>
<gene>
    <name evidence="2" type="ORF">IAC23_06295</name>
</gene>
<evidence type="ECO:0000313" key="3">
    <source>
        <dbReference type="Proteomes" id="UP000823619"/>
    </source>
</evidence>
<evidence type="ECO:0000313" key="2">
    <source>
        <dbReference type="EMBL" id="MBO8445286.1"/>
    </source>
</evidence>
<dbReference type="EMBL" id="JADIMO010000082">
    <property type="protein sequence ID" value="MBO8445286.1"/>
    <property type="molecule type" value="Genomic_DNA"/>
</dbReference>
<proteinExistence type="predicted"/>
<reference evidence="2" key="1">
    <citation type="submission" date="2020-10" db="EMBL/GenBank/DDBJ databases">
        <authorList>
            <person name="Gilroy R."/>
        </authorList>
    </citation>
    <scope>NUCLEOTIDE SEQUENCE</scope>
    <source>
        <strain evidence="2">D5-748</strain>
    </source>
</reference>
<feature type="signal peptide" evidence="1">
    <location>
        <begin position="1"/>
        <end position="23"/>
    </location>
</feature>
<protein>
    <recommendedName>
        <fullName evidence="4">DUF3575 domain-containing protein</fullName>
    </recommendedName>
</protein>
<name>A0A9D9EEY8_9BACT</name>
<keyword evidence="1" id="KW-0732">Signal</keyword>
<dbReference type="AlphaFoldDB" id="A0A9D9EEY8"/>
<comment type="caution">
    <text evidence="2">The sequence shown here is derived from an EMBL/GenBank/DDBJ whole genome shotgun (WGS) entry which is preliminary data.</text>
</comment>
<sequence length="180" mass="19687">MGRRFLHILLLITLLLDPDAACGAGPGPKAAGAEFAFSGIGLNWQKHASGNTFHDMTLEADLYNVLSGKSRCPGIRFSYIKDFIFASSEHEDFVLNWYAGPGFTAGYVMDHACEEYGLMTGLCANVGVEFNFEVPVCISIGLMPSLAAHFVKEEGNLTLNIYTNGLMHILSPKLGIKYRF</sequence>
<feature type="chain" id="PRO_5039534789" description="DUF3575 domain-containing protein" evidence="1">
    <location>
        <begin position="24"/>
        <end position="180"/>
    </location>
</feature>